<sequence length="152" mass="16837">MTSKSFIASVLSIAIILTGATAPRANAMDEDAIAAFLFGVTALAVIGAAVADNKKSKPAPVVSKPVTKPKPKKSHKPKKKHKAWLPSHCAKRFETRKGRVIQGYSQRCLFRAQYPAYRLPEQCYFKRKGQNGRIAGYRSQCLSNNGYKVVWR</sequence>
<feature type="transmembrane region" description="Helical" evidence="2">
    <location>
        <begin position="33"/>
        <end position="51"/>
    </location>
</feature>
<comment type="caution">
    <text evidence="4">The sequence shown here is derived from an EMBL/GenBank/DDBJ whole genome shotgun (WGS) entry which is preliminary data.</text>
</comment>
<feature type="signal peptide" evidence="3">
    <location>
        <begin position="1"/>
        <end position="27"/>
    </location>
</feature>
<proteinExistence type="predicted"/>
<protein>
    <submittedName>
        <fullName evidence="4">Uncharacterized protein</fullName>
    </submittedName>
</protein>
<keyword evidence="3" id="KW-0732">Signal</keyword>
<keyword evidence="2" id="KW-1133">Transmembrane helix</keyword>
<feature type="compositionally biased region" description="Basic residues" evidence="1">
    <location>
        <begin position="67"/>
        <end position="82"/>
    </location>
</feature>
<evidence type="ECO:0000313" key="5">
    <source>
        <dbReference type="Proteomes" id="UP001157961"/>
    </source>
</evidence>
<evidence type="ECO:0000256" key="3">
    <source>
        <dbReference type="SAM" id="SignalP"/>
    </source>
</evidence>
<name>A0ABY1N6G7_9RHOB</name>
<organism evidence="4 5">
    <name type="scientific">Shimia sagamensis</name>
    <dbReference type="NCBI Taxonomy" id="1566352"/>
    <lineage>
        <taxon>Bacteria</taxon>
        <taxon>Pseudomonadati</taxon>
        <taxon>Pseudomonadota</taxon>
        <taxon>Alphaproteobacteria</taxon>
        <taxon>Rhodobacterales</taxon>
        <taxon>Roseobacteraceae</taxon>
    </lineage>
</organism>
<gene>
    <name evidence="4" type="ORF">SAMN06265373_101144</name>
</gene>
<evidence type="ECO:0000313" key="4">
    <source>
        <dbReference type="EMBL" id="SMP01505.1"/>
    </source>
</evidence>
<feature type="region of interest" description="Disordered" evidence="1">
    <location>
        <begin position="53"/>
        <end position="82"/>
    </location>
</feature>
<dbReference type="EMBL" id="FXTY01000001">
    <property type="protein sequence ID" value="SMP01505.1"/>
    <property type="molecule type" value="Genomic_DNA"/>
</dbReference>
<keyword evidence="2" id="KW-0472">Membrane</keyword>
<keyword evidence="5" id="KW-1185">Reference proteome</keyword>
<accession>A0ABY1N6G7</accession>
<evidence type="ECO:0000256" key="2">
    <source>
        <dbReference type="SAM" id="Phobius"/>
    </source>
</evidence>
<reference evidence="4 5" key="1">
    <citation type="submission" date="2017-05" db="EMBL/GenBank/DDBJ databases">
        <authorList>
            <person name="Varghese N."/>
            <person name="Submissions S."/>
        </authorList>
    </citation>
    <scope>NUCLEOTIDE SEQUENCE [LARGE SCALE GENOMIC DNA]</scope>
    <source>
        <strain evidence="4 5">DSM 29734</strain>
    </source>
</reference>
<evidence type="ECO:0000256" key="1">
    <source>
        <dbReference type="SAM" id="MobiDB-lite"/>
    </source>
</evidence>
<feature type="chain" id="PRO_5046367169" evidence="3">
    <location>
        <begin position="28"/>
        <end position="152"/>
    </location>
</feature>
<keyword evidence="2" id="KW-0812">Transmembrane</keyword>
<dbReference type="Proteomes" id="UP001157961">
    <property type="component" value="Unassembled WGS sequence"/>
</dbReference>